<keyword evidence="2" id="KW-1185">Reference proteome</keyword>
<protein>
    <recommendedName>
        <fullName evidence="3">Prophage protein</fullName>
    </recommendedName>
</protein>
<proteinExistence type="predicted"/>
<dbReference type="AlphaFoldDB" id="A0A4P8YNK4"/>
<dbReference type="OrthoDB" id="6684064at2"/>
<dbReference type="KEGG" id="izh:FEM41_20220"/>
<organism evidence="1 2">
    <name type="scientific">Jejubacter calystegiae</name>
    <dbReference type="NCBI Taxonomy" id="2579935"/>
    <lineage>
        <taxon>Bacteria</taxon>
        <taxon>Pseudomonadati</taxon>
        <taxon>Pseudomonadota</taxon>
        <taxon>Gammaproteobacteria</taxon>
        <taxon>Enterobacterales</taxon>
        <taxon>Enterobacteriaceae</taxon>
        <taxon>Jejubacter</taxon>
    </lineage>
</organism>
<reference evidence="1 2" key="1">
    <citation type="submission" date="2019-05" db="EMBL/GenBank/DDBJ databases">
        <title>Complete genome sequence of Izhakiella calystegiae KSNA2, an endophyte isolated from beach morning glory (Calystegia soldanella).</title>
        <authorList>
            <person name="Jiang L."/>
            <person name="Jeong J.C."/>
            <person name="Kim C.Y."/>
            <person name="Kim D.H."/>
            <person name="Kim S.W."/>
            <person name="Lee j."/>
        </authorList>
    </citation>
    <scope>NUCLEOTIDE SEQUENCE [LARGE SCALE GENOMIC DNA]</scope>
    <source>
        <strain evidence="1 2">KSNA2</strain>
    </source>
</reference>
<name>A0A4P8YNK4_9ENTR</name>
<dbReference type="Proteomes" id="UP000302163">
    <property type="component" value="Chromosome"/>
</dbReference>
<evidence type="ECO:0000313" key="1">
    <source>
        <dbReference type="EMBL" id="QCT21813.1"/>
    </source>
</evidence>
<accession>A0A4P8YNK4</accession>
<sequence length="111" mass="12932">MSTIIELHVERNEEGYWTHPDYSALFGDREVISQEEFQAWERKHGLESTITLLENDGDDEIRKRYFEDGETDISEWSPSKPNGEGWFIASIHDTEEGPVCVWLREARSNGE</sequence>
<dbReference type="RefSeq" id="WP_138097969.1">
    <property type="nucleotide sequence ID" value="NZ_CP040428.1"/>
</dbReference>
<evidence type="ECO:0008006" key="3">
    <source>
        <dbReference type="Google" id="ProtNLM"/>
    </source>
</evidence>
<gene>
    <name evidence="1" type="ORF">FEM41_20220</name>
</gene>
<evidence type="ECO:0000313" key="2">
    <source>
        <dbReference type="Proteomes" id="UP000302163"/>
    </source>
</evidence>
<dbReference type="EMBL" id="CP040428">
    <property type="protein sequence ID" value="QCT21813.1"/>
    <property type="molecule type" value="Genomic_DNA"/>
</dbReference>